<organism evidence="1 2">
    <name type="scientific">Lactobacillus gallinarum DSM 10532 = JCM 2011</name>
    <dbReference type="NCBI Taxonomy" id="1423748"/>
    <lineage>
        <taxon>Bacteria</taxon>
        <taxon>Bacillati</taxon>
        <taxon>Bacillota</taxon>
        <taxon>Bacilli</taxon>
        <taxon>Lactobacillales</taxon>
        <taxon>Lactobacillaceae</taxon>
        <taxon>Lactobacillus</taxon>
    </lineage>
</organism>
<evidence type="ECO:0000313" key="1">
    <source>
        <dbReference type="EMBL" id="KRL20155.1"/>
    </source>
</evidence>
<gene>
    <name evidence="1" type="ORF">FC37_GL000270</name>
</gene>
<evidence type="ECO:0000313" key="2">
    <source>
        <dbReference type="Proteomes" id="UP000051311"/>
    </source>
</evidence>
<reference evidence="1 2" key="1">
    <citation type="journal article" date="2015" name="Genome Announc.">
        <title>Expanding the biotechnology potential of lactobacilli through comparative genomics of 213 strains and associated genera.</title>
        <authorList>
            <person name="Sun Z."/>
            <person name="Harris H.M."/>
            <person name="McCann A."/>
            <person name="Guo C."/>
            <person name="Argimon S."/>
            <person name="Zhang W."/>
            <person name="Yang X."/>
            <person name="Jeffery I.B."/>
            <person name="Cooney J.C."/>
            <person name="Kagawa T.F."/>
            <person name="Liu W."/>
            <person name="Song Y."/>
            <person name="Salvetti E."/>
            <person name="Wrobel A."/>
            <person name="Rasinkangas P."/>
            <person name="Parkhill J."/>
            <person name="Rea M.C."/>
            <person name="O'Sullivan O."/>
            <person name="Ritari J."/>
            <person name="Douillard F.P."/>
            <person name="Paul Ross R."/>
            <person name="Yang R."/>
            <person name="Briner A.E."/>
            <person name="Felis G.E."/>
            <person name="de Vos W.M."/>
            <person name="Barrangou R."/>
            <person name="Klaenhammer T.R."/>
            <person name="Caufield P.W."/>
            <person name="Cui Y."/>
            <person name="Zhang H."/>
            <person name="O'Toole P.W."/>
        </authorList>
    </citation>
    <scope>NUCLEOTIDE SEQUENCE [LARGE SCALE GENOMIC DNA]</scope>
    <source>
        <strain evidence="1 2">DSM 10532</strain>
    </source>
</reference>
<sequence length="54" mass="5978">MAIHRVAISDEYRGMHIYDDSVNVLTSFSVFPAQIEKLADFAAVSPAQPNPSRN</sequence>
<dbReference type="EMBL" id="AZEL01000071">
    <property type="protein sequence ID" value="KRL20155.1"/>
    <property type="molecule type" value="Genomic_DNA"/>
</dbReference>
<protein>
    <submittedName>
        <fullName evidence="1">Uncharacterized protein</fullName>
    </submittedName>
</protein>
<dbReference type="AlphaFoldDB" id="A0A0R1NU61"/>
<dbReference type="GeneID" id="78204183"/>
<dbReference type="RefSeq" id="WP_236697317.1">
    <property type="nucleotide sequence ID" value="NZ_AZEL01000071.1"/>
</dbReference>
<dbReference type="Proteomes" id="UP000051311">
    <property type="component" value="Unassembled WGS sequence"/>
</dbReference>
<accession>A0A0R1NU61</accession>
<proteinExistence type="predicted"/>
<comment type="caution">
    <text evidence="1">The sequence shown here is derived from an EMBL/GenBank/DDBJ whole genome shotgun (WGS) entry which is preliminary data.</text>
</comment>
<name>A0A0R1NU61_9LACO</name>